<dbReference type="CDD" id="cd00371">
    <property type="entry name" value="HMA"/>
    <property type="match status" value="1"/>
</dbReference>
<dbReference type="AlphaFoldDB" id="A0AAD8WKJ5"/>
<keyword evidence="4" id="KW-1185">Reference proteome</keyword>
<dbReference type="EMBL" id="JAUUTY010000003">
    <property type="protein sequence ID" value="KAK1665396.1"/>
    <property type="molecule type" value="Genomic_DNA"/>
</dbReference>
<protein>
    <recommendedName>
        <fullName evidence="2">HMA domain-containing protein</fullName>
    </recommendedName>
</protein>
<feature type="domain" description="HMA" evidence="2">
    <location>
        <begin position="77"/>
        <end position="140"/>
    </location>
</feature>
<evidence type="ECO:0000313" key="3">
    <source>
        <dbReference type="EMBL" id="KAK1665396.1"/>
    </source>
</evidence>
<organism evidence="3 4">
    <name type="scientific">Lolium multiflorum</name>
    <name type="common">Italian ryegrass</name>
    <name type="synonym">Lolium perenne subsp. multiflorum</name>
    <dbReference type="NCBI Taxonomy" id="4521"/>
    <lineage>
        <taxon>Eukaryota</taxon>
        <taxon>Viridiplantae</taxon>
        <taxon>Streptophyta</taxon>
        <taxon>Embryophyta</taxon>
        <taxon>Tracheophyta</taxon>
        <taxon>Spermatophyta</taxon>
        <taxon>Magnoliopsida</taxon>
        <taxon>Liliopsida</taxon>
        <taxon>Poales</taxon>
        <taxon>Poaceae</taxon>
        <taxon>BOP clade</taxon>
        <taxon>Pooideae</taxon>
        <taxon>Poodae</taxon>
        <taxon>Poeae</taxon>
        <taxon>Poeae Chloroplast Group 2 (Poeae type)</taxon>
        <taxon>Loliodinae</taxon>
        <taxon>Loliinae</taxon>
        <taxon>Lolium</taxon>
    </lineage>
</organism>
<gene>
    <name evidence="3" type="ORF">QYE76_053555</name>
</gene>
<evidence type="ECO:0000259" key="2">
    <source>
        <dbReference type="PROSITE" id="PS50846"/>
    </source>
</evidence>
<dbReference type="GO" id="GO:0046872">
    <property type="term" value="F:metal ion binding"/>
    <property type="evidence" value="ECO:0007669"/>
    <property type="project" value="InterPro"/>
</dbReference>
<feature type="region of interest" description="Disordered" evidence="1">
    <location>
        <begin position="31"/>
        <end position="55"/>
    </location>
</feature>
<dbReference type="InterPro" id="IPR006121">
    <property type="entry name" value="HMA_dom"/>
</dbReference>
<sequence length="147" mass="15904">MALVNCPGHPVHMSATMGLKKKALRWLPRSSAGSGLEEDEDSNERSGLLRSHRDQNRVVPVMDVDEQQPKVSPAAEPKTVALKVSMHCHGCARKVKKQISKLEGVVSVKIELGIKTVTVVGNVTPVEVLEAVSKVIKYAHILDLAAP</sequence>
<reference evidence="3" key="1">
    <citation type="submission" date="2023-07" db="EMBL/GenBank/DDBJ databases">
        <title>A chromosome-level genome assembly of Lolium multiflorum.</title>
        <authorList>
            <person name="Chen Y."/>
            <person name="Copetti D."/>
            <person name="Kolliker R."/>
            <person name="Studer B."/>
        </authorList>
    </citation>
    <scope>NUCLEOTIDE SEQUENCE</scope>
    <source>
        <strain evidence="3">02402/16</strain>
        <tissue evidence="3">Leaf</tissue>
    </source>
</reference>
<proteinExistence type="predicted"/>
<evidence type="ECO:0000256" key="1">
    <source>
        <dbReference type="SAM" id="MobiDB-lite"/>
    </source>
</evidence>
<name>A0AAD8WKJ5_LOLMU</name>
<dbReference type="Pfam" id="PF00403">
    <property type="entry name" value="HMA"/>
    <property type="match status" value="1"/>
</dbReference>
<dbReference type="Proteomes" id="UP001231189">
    <property type="component" value="Unassembled WGS sequence"/>
</dbReference>
<dbReference type="PANTHER" id="PTHR46119">
    <property type="entry name" value="OS08G0405700 PROTEIN"/>
    <property type="match status" value="1"/>
</dbReference>
<dbReference type="InterPro" id="IPR044526">
    <property type="entry name" value="NAKR1-3"/>
</dbReference>
<evidence type="ECO:0000313" key="4">
    <source>
        <dbReference type="Proteomes" id="UP001231189"/>
    </source>
</evidence>
<dbReference type="Gene3D" id="3.30.70.100">
    <property type="match status" value="1"/>
</dbReference>
<comment type="caution">
    <text evidence="3">The sequence shown here is derived from an EMBL/GenBank/DDBJ whole genome shotgun (WGS) entry which is preliminary data.</text>
</comment>
<dbReference type="InterPro" id="IPR036163">
    <property type="entry name" value="HMA_dom_sf"/>
</dbReference>
<dbReference type="SUPFAM" id="SSF55008">
    <property type="entry name" value="HMA, heavy metal-associated domain"/>
    <property type="match status" value="1"/>
</dbReference>
<dbReference type="PANTHER" id="PTHR46119:SF7">
    <property type="entry name" value="OS01G0595201 PROTEIN"/>
    <property type="match status" value="1"/>
</dbReference>
<accession>A0AAD8WKJ5</accession>
<dbReference type="PROSITE" id="PS50846">
    <property type="entry name" value="HMA_2"/>
    <property type="match status" value="1"/>
</dbReference>